<proteinExistence type="predicted"/>
<gene>
    <name evidence="2" type="ORF">RRG08_052823</name>
</gene>
<comment type="caution">
    <text evidence="2">The sequence shown here is derived from an EMBL/GenBank/DDBJ whole genome shotgun (WGS) entry which is preliminary data.</text>
</comment>
<dbReference type="Proteomes" id="UP001283361">
    <property type="component" value="Unassembled WGS sequence"/>
</dbReference>
<dbReference type="EMBL" id="JAWDGP010000459">
    <property type="protein sequence ID" value="KAK3800440.1"/>
    <property type="molecule type" value="Genomic_DNA"/>
</dbReference>
<protein>
    <submittedName>
        <fullName evidence="2">Uncharacterized protein</fullName>
    </submittedName>
</protein>
<feature type="region of interest" description="Disordered" evidence="1">
    <location>
        <begin position="1"/>
        <end position="82"/>
    </location>
</feature>
<feature type="compositionally biased region" description="Basic and acidic residues" evidence="1">
    <location>
        <begin position="25"/>
        <end position="68"/>
    </location>
</feature>
<dbReference type="AlphaFoldDB" id="A0AAE1B732"/>
<sequence length="108" mass="12549">MRNHSGIPLKPRSVSSSLTGNRRRDKSDRKQTQRKSDRKEIQRHVGPEADTKTCRTGSRHRDMSDRKQTKTTLTGNRNRDNSVTKVGRIRTCYKSGLEHKVERLWSCD</sequence>
<reference evidence="2" key="1">
    <citation type="journal article" date="2023" name="G3 (Bethesda)">
        <title>A reference genome for the long-term kleptoplast-retaining sea slug Elysia crispata morphotype clarki.</title>
        <authorList>
            <person name="Eastman K.E."/>
            <person name="Pendleton A.L."/>
            <person name="Shaikh M.A."/>
            <person name="Suttiyut T."/>
            <person name="Ogas R."/>
            <person name="Tomko P."/>
            <person name="Gavelis G."/>
            <person name="Widhalm J.R."/>
            <person name="Wisecaver J.H."/>
        </authorList>
    </citation>
    <scope>NUCLEOTIDE SEQUENCE</scope>
    <source>
        <strain evidence="2">ECLA1</strain>
    </source>
</reference>
<evidence type="ECO:0000256" key="1">
    <source>
        <dbReference type="SAM" id="MobiDB-lite"/>
    </source>
</evidence>
<evidence type="ECO:0000313" key="2">
    <source>
        <dbReference type="EMBL" id="KAK3800440.1"/>
    </source>
</evidence>
<organism evidence="2 3">
    <name type="scientific">Elysia crispata</name>
    <name type="common">lettuce slug</name>
    <dbReference type="NCBI Taxonomy" id="231223"/>
    <lineage>
        <taxon>Eukaryota</taxon>
        <taxon>Metazoa</taxon>
        <taxon>Spiralia</taxon>
        <taxon>Lophotrochozoa</taxon>
        <taxon>Mollusca</taxon>
        <taxon>Gastropoda</taxon>
        <taxon>Heterobranchia</taxon>
        <taxon>Euthyneura</taxon>
        <taxon>Panpulmonata</taxon>
        <taxon>Sacoglossa</taxon>
        <taxon>Placobranchoidea</taxon>
        <taxon>Plakobranchidae</taxon>
        <taxon>Elysia</taxon>
    </lineage>
</organism>
<accession>A0AAE1B732</accession>
<name>A0AAE1B732_9GAST</name>
<evidence type="ECO:0000313" key="3">
    <source>
        <dbReference type="Proteomes" id="UP001283361"/>
    </source>
</evidence>
<keyword evidence="3" id="KW-1185">Reference proteome</keyword>